<dbReference type="PANTHER" id="PTHR35605:SF1">
    <property type="entry name" value="ECP2 EFFECTOR PROTEIN DOMAIN-CONTAINING PROTEIN-RELATED"/>
    <property type="match status" value="1"/>
</dbReference>
<evidence type="ECO:0000313" key="3">
    <source>
        <dbReference type="Proteomes" id="UP000070501"/>
    </source>
</evidence>
<evidence type="ECO:0000256" key="1">
    <source>
        <dbReference type="SAM" id="SignalP"/>
    </source>
</evidence>
<dbReference type="PANTHER" id="PTHR35605">
    <property type="entry name" value="ECP2 EFFECTOR PROTEIN DOMAIN-CONTAINING PROTEIN-RELATED"/>
    <property type="match status" value="1"/>
</dbReference>
<evidence type="ECO:0000313" key="2">
    <source>
        <dbReference type="EMBL" id="KXJ89356.1"/>
    </source>
</evidence>
<accession>A0A136IX96</accession>
<organism evidence="2 3">
    <name type="scientific">Microdochium bolleyi</name>
    <dbReference type="NCBI Taxonomy" id="196109"/>
    <lineage>
        <taxon>Eukaryota</taxon>
        <taxon>Fungi</taxon>
        <taxon>Dikarya</taxon>
        <taxon>Ascomycota</taxon>
        <taxon>Pezizomycotina</taxon>
        <taxon>Sordariomycetes</taxon>
        <taxon>Xylariomycetidae</taxon>
        <taxon>Xylariales</taxon>
        <taxon>Microdochiaceae</taxon>
        <taxon>Microdochium</taxon>
    </lineage>
</organism>
<evidence type="ECO:0008006" key="4">
    <source>
        <dbReference type="Google" id="ProtNLM"/>
    </source>
</evidence>
<dbReference type="EMBL" id="KQ964255">
    <property type="protein sequence ID" value="KXJ89356.1"/>
    <property type="molecule type" value="Genomic_DNA"/>
</dbReference>
<gene>
    <name evidence="2" type="ORF">Micbo1qcDRAFT_206310</name>
</gene>
<sequence length="172" mass="18544">MRGSITNLLLVLAAVARAVPTSLPEHDSKTGPFPAAVDPSVVIDPATNHAVNTNITTTSGGLGKRSLMVFCNLDDAEPGDRYTAYQGMKRLRGMEGAPVMQPQRCERVSCSWNTAIELCNESKHVITLPSWSAVADSVKTILDEDECYGPTVEGKAVEDMGAWHTKILRAEC</sequence>
<dbReference type="Proteomes" id="UP000070501">
    <property type="component" value="Unassembled WGS sequence"/>
</dbReference>
<keyword evidence="3" id="KW-1185">Reference proteome</keyword>
<feature type="chain" id="PRO_5007293269" description="Ecp2 effector protein domain-containing protein" evidence="1">
    <location>
        <begin position="19"/>
        <end position="172"/>
    </location>
</feature>
<keyword evidence="1" id="KW-0732">Signal</keyword>
<name>A0A136IX96_9PEZI</name>
<reference evidence="3" key="1">
    <citation type="submission" date="2016-02" db="EMBL/GenBank/DDBJ databases">
        <title>Draft genome sequence of Microdochium bolleyi, a fungal endophyte of beachgrass.</title>
        <authorList>
            <consortium name="DOE Joint Genome Institute"/>
            <person name="David A.S."/>
            <person name="May G."/>
            <person name="Haridas S."/>
            <person name="Lim J."/>
            <person name="Wang M."/>
            <person name="Labutti K."/>
            <person name="Lipzen A."/>
            <person name="Barry K."/>
            <person name="Grigoriev I.V."/>
        </authorList>
    </citation>
    <scope>NUCLEOTIDE SEQUENCE [LARGE SCALE GENOMIC DNA]</scope>
    <source>
        <strain evidence="3">J235TASD1</strain>
    </source>
</reference>
<dbReference type="InParanoid" id="A0A136IX96"/>
<dbReference type="AlphaFoldDB" id="A0A136IX96"/>
<dbReference type="STRING" id="196109.A0A136IX96"/>
<dbReference type="OrthoDB" id="5272418at2759"/>
<protein>
    <recommendedName>
        <fullName evidence="4">Ecp2 effector protein domain-containing protein</fullName>
    </recommendedName>
</protein>
<feature type="signal peptide" evidence="1">
    <location>
        <begin position="1"/>
        <end position="18"/>
    </location>
</feature>
<proteinExistence type="predicted"/>